<evidence type="ECO:0000256" key="4">
    <source>
        <dbReference type="ARBA" id="ARBA00022989"/>
    </source>
</evidence>
<dbReference type="EMBL" id="LT719092">
    <property type="protein sequence ID" value="SJK85184.1"/>
    <property type="molecule type" value="Genomic_DNA"/>
</dbReference>
<keyword evidence="3 6" id="KW-0812">Transmembrane</keyword>
<dbReference type="Pfam" id="PF09335">
    <property type="entry name" value="VTT_dom"/>
    <property type="match status" value="1"/>
</dbReference>
<sequence>MSSIISGLIEYVINLVIYVIQVSNYPGIFFLMFLEGLLLPVPSEVVMAFSGYLALSNQLPVYLSIPSYLLVLIAGTLGNAVGASAAYAIGLYGGRPAIMRFGKYIRLDEKSLDRTEKWFNKYGEISVFITRLIPIFRTFISIPAGLAEMKFTKFLSFTLLGTVIWDSVLIYVGYLLGNSWKNILGLFNDYTYIAIVLAFVVLFYVYRVLSRGSQKTPVKTNE</sequence>
<comment type="subcellular location">
    <subcellularLocation>
        <location evidence="1">Cell membrane</location>
        <topology evidence="1">Multi-pass membrane protein</topology>
    </subcellularLocation>
</comment>
<dbReference type="OrthoDB" id="204088at2157"/>
<name>A0A1N5VIW2_9ARCH</name>
<gene>
    <name evidence="9" type="ORF">CPM_1385</name>
    <name evidence="8" type="ORF">CSP5_1386</name>
</gene>
<keyword evidence="5 6" id="KW-0472">Membrane</keyword>
<dbReference type="GeneID" id="41588631"/>
<protein>
    <submittedName>
        <fullName evidence="8">DedA family protein</fullName>
    </submittedName>
</protein>
<dbReference type="GO" id="GO:0005886">
    <property type="term" value="C:plasma membrane"/>
    <property type="evidence" value="ECO:0007669"/>
    <property type="project" value="UniProtKB-SubCell"/>
</dbReference>
<evidence type="ECO:0000313" key="11">
    <source>
        <dbReference type="Proteomes" id="UP000195607"/>
    </source>
</evidence>
<keyword evidence="10" id="KW-1185">Reference proteome</keyword>
<evidence type="ECO:0000313" key="8">
    <source>
        <dbReference type="EMBL" id="SIM72609.1"/>
    </source>
</evidence>
<evidence type="ECO:0000259" key="7">
    <source>
        <dbReference type="Pfam" id="PF09335"/>
    </source>
</evidence>
<dbReference type="InterPro" id="IPR051311">
    <property type="entry name" value="DedA_domain"/>
</dbReference>
<proteinExistence type="predicted"/>
<dbReference type="KEGG" id="cdiv:CPM_1385"/>
<dbReference type="RefSeq" id="WP_077076465.1">
    <property type="nucleotide sequence ID" value="NZ_LT671858.1"/>
</dbReference>
<keyword evidence="2" id="KW-1003">Cell membrane</keyword>
<feature type="transmembrane region" description="Helical" evidence="6">
    <location>
        <begin position="189"/>
        <end position="209"/>
    </location>
</feature>
<dbReference type="PANTHER" id="PTHR42709">
    <property type="entry name" value="ALKALINE PHOSPHATASE LIKE PROTEIN"/>
    <property type="match status" value="1"/>
</dbReference>
<evidence type="ECO:0000313" key="9">
    <source>
        <dbReference type="EMBL" id="SJK85184.1"/>
    </source>
</evidence>
<feature type="transmembrane region" description="Helical" evidence="6">
    <location>
        <begin position="12"/>
        <end position="31"/>
    </location>
</feature>
<evidence type="ECO:0000256" key="5">
    <source>
        <dbReference type="ARBA" id="ARBA00023136"/>
    </source>
</evidence>
<evidence type="ECO:0000256" key="6">
    <source>
        <dbReference type="SAM" id="Phobius"/>
    </source>
</evidence>
<evidence type="ECO:0000313" key="10">
    <source>
        <dbReference type="Proteomes" id="UP000187822"/>
    </source>
</evidence>
<feature type="domain" description="VTT" evidence="7">
    <location>
        <begin position="41"/>
        <end position="174"/>
    </location>
</feature>
<feature type="transmembrane region" description="Helical" evidence="6">
    <location>
        <begin position="67"/>
        <end position="89"/>
    </location>
</feature>
<organism evidence="8 11">
    <name type="scientific">Cuniculiplasma divulgatum</name>
    <dbReference type="NCBI Taxonomy" id="1673428"/>
    <lineage>
        <taxon>Archaea</taxon>
        <taxon>Methanobacteriati</taxon>
        <taxon>Thermoplasmatota</taxon>
        <taxon>Thermoplasmata</taxon>
        <taxon>Thermoplasmatales</taxon>
        <taxon>Cuniculiplasmataceae</taxon>
        <taxon>Cuniculiplasma</taxon>
    </lineage>
</organism>
<evidence type="ECO:0000256" key="2">
    <source>
        <dbReference type="ARBA" id="ARBA00022475"/>
    </source>
</evidence>
<accession>A0A1N5VIW2</accession>
<dbReference type="InterPro" id="IPR032816">
    <property type="entry name" value="VTT_dom"/>
</dbReference>
<reference evidence="9" key="2">
    <citation type="submission" date="2016-06" db="EMBL/GenBank/DDBJ databases">
        <authorList>
            <person name="Olsen C.W."/>
            <person name="Carey S."/>
            <person name="Hinshaw L."/>
            <person name="Karasin A.I."/>
        </authorList>
    </citation>
    <scope>NUCLEOTIDE SEQUENCE [LARGE SCALE GENOMIC DNA]</scope>
    <source>
        <strain evidence="9">PM4</strain>
    </source>
</reference>
<dbReference type="STRING" id="1673428.CPM_1385"/>
<dbReference type="Proteomes" id="UP000187822">
    <property type="component" value="Chromosome I"/>
</dbReference>
<evidence type="ECO:0000256" key="1">
    <source>
        <dbReference type="ARBA" id="ARBA00004651"/>
    </source>
</evidence>
<keyword evidence="4 6" id="KW-1133">Transmembrane helix</keyword>
<reference evidence="8 11" key="1">
    <citation type="submission" date="2016-04" db="EMBL/GenBank/DDBJ databases">
        <authorList>
            <person name="Evans L.H."/>
            <person name="Alamgir A."/>
            <person name="Owens N."/>
            <person name="Weber N.D."/>
            <person name="Virtaneva K."/>
            <person name="Barbian K."/>
            <person name="Babar A."/>
            <person name="Rosenke K."/>
        </authorList>
    </citation>
    <scope>NUCLEOTIDE SEQUENCE [LARGE SCALE GENOMIC DNA]</scope>
    <source>
        <strain evidence="8">S5</strain>
        <strain evidence="11">S5(T) (JCM 30642 \VKM B-2941)</strain>
    </source>
</reference>
<dbReference type="AlphaFoldDB" id="A0A1N5VIW2"/>
<dbReference type="EMBL" id="LT671858">
    <property type="protein sequence ID" value="SIM72609.1"/>
    <property type="molecule type" value="Genomic_DNA"/>
</dbReference>
<reference evidence="10" key="3">
    <citation type="submission" date="2016-06" db="EMBL/GenBank/DDBJ databases">
        <authorList>
            <person name="Toshchakov V.S."/>
        </authorList>
    </citation>
    <scope>NUCLEOTIDE SEQUENCE [LARGE SCALE GENOMIC DNA]</scope>
    <source>
        <strain>PM4 (JCM 30641</strain>
        <strain evidence="10">\VKM B-2940)</strain>
    </source>
</reference>
<dbReference type="Proteomes" id="UP000195607">
    <property type="component" value="Chromosome I"/>
</dbReference>
<feature type="transmembrane region" description="Helical" evidence="6">
    <location>
        <begin position="154"/>
        <end position="177"/>
    </location>
</feature>
<dbReference type="PANTHER" id="PTHR42709:SF6">
    <property type="entry name" value="UNDECAPRENYL PHOSPHATE TRANSPORTER A"/>
    <property type="match status" value="1"/>
</dbReference>
<evidence type="ECO:0000256" key="3">
    <source>
        <dbReference type="ARBA" id="ARBA00022692"/>
    </source>
</evidence>